<dbReference type="GO" id="GO:0008767">
    <property type="term" value="F:UDP-galactopyranose mutase activity"/>
    <property type="evidence" value="ECO:0007669"/>
    <property type="project" value="InterPro"/>
</dbReference>
<feature type="domain" description="UDP-galactopyranose mutase C-terminal" evidence="6">
    <location>
        <begin position="147"/>
        <end position="346"/>
    </location>
</feature>
<evidence type="ECO:0000256" key="5">
    <source>
        <dbReference type="ARBA" id="ARBA00023235"/>
    </source>
</evidence>
<evidence type="ECO:0000256" key="4">
    <source>
        <dbReference type="ARBA" id="ARBA00022827"/>
    </source>
</evidence>
<name>A0A6C0BH82_9ZZZZ</name>
<dbReference type="Gene3D" id="3.40.50.720">
    <property type="entry name" value="NAD(P)-binding Rossmann-like Domain"/>
    <property type="match status" value="3"/>
</dbReference>
<evidence type="ECO:0000256" key="1">
    <source>
        <dbReference type="ARBA" id="ARBA00001974"/>
    </source>
</evidence>
<evidence type="ECO:0000259" key="6">
    <source>
        <dbReference type="Pfam" id="PF03275"/>
    </source>
</evidence>
<dbReference type="Pfam" id="PF03275">
    <property type="entry name" value="GLF"/>
    <property type="match status" value="1"/>
</dbReference>
<dbReference type="NCBIfam" id="TIGR00031">
    <property type="entry name" value="UDP-GALP_mutase"/>
    <property type="match status" value="1"/>
</dbReference>
<evidence type="ECO:0000313" key="7">
    <source>
        <dbReference type="EMBL" id="QHS91526.1"/>
    </source>
</evidence>
<dbReference type="SUPFAM" id="SSF51971">
    <property type="entry name" value="Nucleotide-binding domain"/>
    <property type="match status" value="1"/>
</dbReference>
<proteinExistence type="inferred from homology"/>
<keyword evidence="3" id="KW-0285">Flavoprotein</keyword>
<evidence type="ECO:0000256" key="3">
    <source>
        <dbReference type="ARBA" id="ARBA00022630"/>
    </source>
</evidence>
<sequence length="364" mass="42219">MTILVVGAGLSGSVIARHYADCGEKVVILEKRNHIAGNCFDYRNEAGILVSQYGPHIFHTKSDRVWDYVNRFCKWIPYIHRVAGTDGKKTFPVPINIETVNTIYGVGLKDGDEMRSFLAEKLISCADPKNSEELSLARFGPEIYETIIKGYTMKQWNRSPTDLDPAVVARIPIRFSWEDQYFTDKFQALPENGYTAFVAEILAHENIDVRLSTEFRKDMINEYEKVFYTGPIDAYFKDSGLQPLEYRSLRFENKTFDLMQFQETASVNYCSLEVPYTRITEYKHFYGMDQSKKTTIVKEYPSDVGEPYYPVVNQKNKDLYEQYRLLAISEEKNNIYFVGRLANYKYFNMDEAILNALLLLEMLN</sequence>
<evidence type="ECO:0000256" key="2">
    <source>
        <dbReference type="ARBA" id="ARBA00009321"/>
    </source>
</evidence>
<dbReference type="SUPFAM" id="SSF54373">
    <property type="entry name" value="FAD-linked reductases, C-terminal domain"/>
    <property type="match status" value="1"/>
</dbReference>
<dbReference type="AlphaFoldDB" id="A0A6C0BH82"/>
<accession>A0A6C0BH82</accession>
<dbReference type="EMBL" id="MN739162">
    <property type="protein sequence ID" value="QHS91526.1"/>
    <property type="molecule type" value="Genomic_DNA"/>
</dbReference>
<reference evidence="7" key="1">
    <citation type="journal article" date="2020" name="Nature">
        <title>Giant virus diversity and host interactions through global metagenomics.</title>
        <authorList>
            <person name="Schulz F."/>
            <person name="Roux S."/>
            <person name="Paez-Espino D."/>
            <person name="Jungbluth S."/>
            <person name="Walsh D.A."/>
            <person name="Denef V.J."/>
            <person name="McMahon K.D."/>
            <person name="Konstantinidis K.T."/>
            <person name="Eloe-Fadrosh E.A."/>
            <person name="Kyrpides N.C."/>
            <person name="Woyke T."/>
        </authorList>
    </citation>
    <scope>NUCLEOTIDE SEQUENCE</scope>
    <source>
        <strain evidence="7">GVMAG-M-3300013006-15</strain>
    </source>
</reference>
<dbReference type="PANTHER" id="PTHR21197:SF0">
    <property type="entry name" value="UDP-GALACTOPYRANOSE MUTASE"/>
    <property type="match status" value="1"/>
</dbReference>
<comment type="similarity">
    <text evidence="2">Belongs to the UDP-galactopyranose/dTDP-fucopyranose mutase family.</text>
</comment>
<dbReference type="InterPro" id="IPR004379">
    <property type="entry name" value="UDP-GALP_mutase"/>
</dbReference>
<keyword evidence="5" id="KW-0413">Isomerase</keyword>
<dbReference type="GO" id="GO:0005829">
    <property type="term" value="C:cytosol"/>
    <property type="evidence" value="ECO:0007669"/>
    <property type="project" value="TreeGrafter"/>
</dbReference>
<dbReference type="Pfam" id="PF13450">
    <property type="entry name" value="NAD_binding_8"/>
    <property type="match status" value="1"/>
</dbReference>
<protein>
    <recommendedName>
        <fullName evidence="6">UDP-galactopyranose mutase C-terminal domain-containing protein</fullName>
    </recommendedName>
</protein>
<organism evidence="7">
    <name type="scientific">viral metagenome</name>
    <dbReference type="NCBI Taxonomy" id="1070528"/>
    <lineage>
        <taxon>unclassified sequences</taxon>
        <taxon>metagenomes</taxon>
        <taxon>organismal metagenomes</taxon>
    </lineage>
</organism>
<keyword evidence="4" id="KW-0274">FAD</keyword>
<dbReference type="InterPro" id="IPR015899">
    <property type="entry name" value="UDP-GalPyranose_mutase_C"/>
</dbReference>
<comment type="cofactor">
    <cofactor evidence="1">
        <name>FAD</name>
        <dbReference type="ChEBI" id="CHEBI:57692"/>
    </cofactor>
</comment>
<dbReference type="GO" id="GO:0050660">
    <property type="term" value="F:flavin adenine dinucleotide binding"/>
    <property type="evidence" value="ECO:0007669"/>
    <property type="project" value="TreeGrafter"/>
</dbReference>
<dbReference type="PANTHER" id="PTHR21197">
    <property type="entry name" value="UDP-GALACTOPYRANOSE MUTASE"/>
    <property type="match status" value="1"/>
</dbReference>